<evidence type="ECO:0000256" key="1">
    <source>
        <dbReference type="SAM" id="MobiDB-lite"/>
    </source>
</evidence>
<gene>
    <name evidence="2" type="ORF">CARN6_2177</name>
</gene>
<feature type="compositionally biased region" description="Low complexity" evidence="1">
    <location>
        <begin position="12"/>
        <end position="24"/>
    </location>
</feature>
<dbReference type="SUPFAM" id="SSF53335">
    <property type="entry name" value="S-adenosyl-L-methionine-dependent methyltransferases"/>
    <property type="match status" value="1"/>
</dbReference>
<dbReference type="EMBL" id="CABQ01000250">
    <property type="protein sequence ID" value="CBI08687.1"/>
    <property type="molecule type" value="Genomic_DNA"/>
</dbReference>
<dbReference type="Gene3D" id="3.40.50.150">
    <property type="entry name" value="Vaccinia Virus protein VP39"/>
    <property type="match status" value="1"/>
</dbReference>
<evidence type="ECO:0000313" key="2">
    <source>
        <dbReference type="EMBL" id="CBI08687.1"/>
    </source>
</evidence>
<sequence length="217" mass="24585">MLSRLFDRQPGAVSNQQSQSARAARQPRHSGGWDALRKHLVANPGLSVLDVGQTSAANINLLTEMGHNVYMADLLEDAYSDEWRAGADEDGKPVWDVERFSEQNLSFSGRMFDVVLLWMTLDYLPEPLVTPVVSALHRSMTIGGQLLAFFNTKLVPDQSPYYRLHMTVTDDIELQQAQPYRQQRALTNRNIERLFADWSGLKQFLAKDGVSESIIYR</sequence>
<dbReference type="AlphaFoldDB" id="E6QN66"/>
<name>E6QN66_9ZZZZ</name>
<protein>
    <recommendedName>
        <fullName evidence="3">SAM-dependent methyltransferase</fullName>
    </recommendedName>
</protein>
<reference evidence="2" key="1">
    <citation type="submission" date="2009-10" db="EMBL/GenBank/DDBJ databases">
        <title>Diversity of trophic interactions inside an arsenic-rich microbial ecosystem.</title>
        <authorList>
            <person name="Bertin P.N."/>
            <person name="Heinrich-Salmeron A."/>
            <person name="Pelletier E."/>
            <person name="Goulhen-Chollet F."/>
            <person name="Arsene-Ploetze F."/>
            <person name="Gallien S."/>
            <person name="Calteau A."/>
            <person name="Vallenet D."/>
            <person name="Casiot C."/>
            <person name="Chane-Woon-Ming B."/>
            <person name="Giloteaux L."/>
            <person name="Barakat M."/>
            <person name="Bonnefoy V."/>
            <person name="Bruneel O."/>
            <person name="Chandler M."/>
            <person name="Cleiss J."/>
            <person name="Duran R."/>
            <person name="Elbaz-Poulichet F."/>
            <person name="Fonknechten N."/>
            <person name="Lauga B."/>
            <person name="Mornico D."/>
            <person name="Ortet P."/>
            <person name="Schaeffer C."/>
            <person name="Siguier P."/>
            <person name="Alexander Thil Smith A."/>
            <person name="Van Dorsselaer A."/>
            <person name="Weissenbach J."/>
            <person name="Medigue C."/>
            <person name="Le Paslier D."/>
        </authorList>
    </citation>
    <scope>NUCLEOTIDE SEQUENCE</scope>
</reference>
<organism evidence="2">
    <name type="scientific">mine drainage metagenome</name>
    <dbReference type="NCBI Taxonomy" id="410659"/>
    <lineage>
        <taxon>unclassified sequences</taxon>
        <taxon>metagenomes</taxon>
        <taxon>ecological metagenomes</taxon>
    </lineage>
</organism>
<dbReference type="InterPro" id="IPR029063">
    <property type="entry name" value="SAM-dependent_MTases_sf"/>
</dbReference>
<feature type="region of interest" description="Disordered" evidence="1">
    <location>
        <begin position="1"/>
        <end position="28"/>
    </location>
</feature>
<evidence type="ECO:0008006" key="3">
    <source>
        <dbReference type="Google" id="ProtNLM"/>
    </source>
</evidence>
<accession>E6QN66</accession>
<proteinExistence type="predicted"/>
<comment type="caution">
    <text evidence="2">The sequence shown here is derived from an EMBL/GenBank/DDBJ whole genome shotgun (WGS) entry which is preliminary data.</text>
</comment>